<dbReference type="InterPro" id="IPR016024">
    <property type="entry name" value="ARM-type_fold"/>
</dbReference>
<keyword evidence="2" id="KW-0813">Transport</keyword>
<evidence type="ECO:0000313" key="7">
    <source>
        <dbReference type="Proteomes" id="UP001642260"/>
    </source>
</evidence>
<dbReference type="InterPro" id="IPR000225">
    <property type="entry name" value="Armadillo"/>
</dbReference>
<dbReference type="SUPFAM" id="SSF48371">
    <property type="entry name" value="ARM repeat"/>
    <property type="match status" value="1"/>
</dbReference>
<protein>
    <recommendedName>
        <fullName evidence="5">Chromosome segregation in meiosis protein 3 domain-containing protein</fullName>
    </recommendedName>
</protein>
<dbReference type="SMART" id="SM00185">
    <property type="entry name" value="ARM"/>
    <property type="match status" value="2"/>
</dbReference>
<dbReference type="Gene3D" id="1.25.10.10">
    <property type="entry name" value="Leucine-rich Repeat Variant"/>
    <property type="match status" value="1"/>
</dbReference>
<dbReference type="Pfam" id="PF00514">
    <property type="entry name" value="Arm"/>
    <property type="match status" value="1"/>
</dbReference>
<gene>
    <name evidence="6" type="ORF">ERUC_LOCUS24733</name>
</gene>
<name>A0ABC8KLW7_ERUVS</name>
<comment type="caution">
    <text evidence="6">The sequence shown here is derived from an EMBL/GenBank/DDBJ whole genome shotgun (WGS) entry which is preliminary data.</text>
</comment>
<proteinExistence type="inferred from homology"/>
<dbReference type="PANTHER" id="PTHR23316">
    <property type="entry name" value="IMPORTIN ALPHA"/>
    <property type="match status" value="1"/>
</dbReference>
<keyword evidence="7" id="KW-1185">Reference proteome</keyword>
<evidence type="ECO:0000256" key="4">
    <source>
        <dbReference type="ARBA" id="ARBA00022927"/>
    </source>
</evidence>
<accession>A0ABC8KLW7</accession>
<dbReference type="InterPro" id="IPR012923">
    <property type="entry name" value="Csm3"/>
</dbReference>
<dbReference type="Pfam" id="PF07962">
    <property type="entry name" value="Swi3"/>
    <property type="match status" value="1"/>
</dbReference>
<evidence type="ECO:0000313" key="6">
    <source>
        <dbReference type="EMBL" id="CAH8358977.1"/>
    </source>
</evidence>
<dbReference type="Proteomes" id="UP001642260">
    <property type="component" value="Unassembled WGS sequence"/>
</dbReference>
<organism evidence="6 7">
    <name type="scientific">Eruca vesicaria subsp. sativa</name>
    <name type="common">Garden rocket</name>
    <name type="synonym">Eruca sativa</name>
    <dbReference type="NCBI Taxonomy" id="29727"/>
    <lineage>
        <taxon>Eukaryota</taxon>
        <taxon>Viridiplantae</taxon>
        <taxon>Streptophyta</taxon>
        <taxon>Embryophyta</taxon>
        <taxon>Tracheophyta</taxon>
        <taxon>Spermatophyta</taxon>
        <taxon>Magnoliopsida</taxon>
        <taxon>eudicotyledons</taxon>
        <taxon>Gunneridae</taxon>
        <taxon>Pentapetalae</taxon>
        <taxon>rosids</taxon>
        <taxon>malvids</taxon>
        <taxon>Brassicales</taxon>
        <taxon>Brassicaceae</taxon>
        <taxon>Brassiceae</taxon>
        <taxon>Eruca</taxon>
    </lineage>
</organism>
<evidence type="ECO:0000256" key="3">
    <source>
        <dbReference type="ARBA" id="ARBA00022737"/>
    </source>
</evidence>
<comment type="similarity">
    <text evidence="1">Belongs to the importin alpha family.</text>
</comment>
<feature type="domain" description="Chromosome segregation in meiosis protein 3" evidence="5">
    <location>
        <begin position="1"/>
        <end position="35"/>
    </location>
</feature>
<evidence type="ECO:0000256" key="2">
    <source>
        <dbReference type="ARBA" id="ARBA00022448"/>
    </source>
</evidence>
<reference evidence="6 7" key="1">
    <citation type="submission" date="2022-03" db="EMBL/GenBank/DDBJ databases">
        <authorList>
            <person name="Macdonald S."/>
            <person name="Ahmed S."/>
            <person name="Newling K."/>
        </authorList>
    </citation>
    <scope>NUCLEOTIDE SEQUENCE [LARGE SCALE GENOMIC DNA]</scope>
</reference>
<dbReference type="EMBL" id="CAKOAT010256265">
    <property type="protein sequence ID" value="CAH8358977.1"/>
    <property type="molecule type" value="Genomic_DNA"/>
</dbReference>
<sequence length="130" mass="14666">MYSEWYSHLLPYYSFDQFVHKVQRVASTKRVKCVISHGALLGILSLLLHNHKKSIKKESCWTISNITAGNRTRFRDLCVHLAVCEAGLICPLVILLQNAEFDIKKEAAWTVSNATSGGSPDQIKCYILTI</sequence>
<evidence type="ECO:0000256" key="1">
    <source>
        <dbReference type="ARBA" id="ARBA00010394"/>
    </source>
</evidence>
<dbReference type="GO" id="GO:0015031">
    <property type="term" value="P:protein transport"/>
    <property type="evidence" value="ECO:0007669"/>
    <property type="project" value="UniProtKB-KW"/>
</dbReference>
<dbReference type="AlphaFoldDB" id="A0ABC8KLW7"/>
<dbReference type="InterPro" id="IPR011989">
    <property type="entry name" value="ARM-like"/>
</dbReference>
<keyword evidence="4" id="KW-0653">Protein transport</keyword>
<evidence type="ECO:0000259" key="5">
    <source>
        <dbReference type="Pfam" id="PF07962"/>
    </source>
</evidence>
<keyword evidence="3" id="KW-0677">Repeat</keyword>